<dbReference type="PANTHER" id="PTHR11472:SF34">
    <property type="entry name" value="REGULATOR OF TELOMERE ELONGATION HELICASE 1"/>
    <property type="match status" value="1"/>
</dbReference>
<dbReference type="AlphaFoldDB" id="A0A841HG18"/>
<dbReference type="PROSITE" id="PS51193">
    <property type="entry name" value="HELICASE_ATP_BIND_2"/>
    <property type="match status" value="1"/>
</dbReference>
<dbReference type="EC" id="5.6.2.3" evidence="6"/>
<evidence type="ECO:0000256" key="4">
    <source>
        <dbReference type="ARBA" id="ARBA00022840"/>
    </source>
</evidence>
<keyword evidence="3 9" id="KW-0378">Hydrolase</keyword>
<organism evidence="9 10">
    <name type="scientific">Povalibacter uvarum</name>
    <dbReference type="NCBI Taxonomy" id="732238"/>
    <lineage>
        <taxon>Bacteria</taxon>
        <taxon>Pseudomonadati</taxon>
        <taxon>Pseudomonadota</taxon>
        <taxon>Gammaproteobacteria</taxon>
        <taxon>Steroidobacterales</taxon>
        <taxon>Steroidobacteraceae</taxon>
        <taxon>Povalibacter</taxon>
    </lineage>
</organism>
<dbReference type="GO" id="GO:0016818">
    <property type="term" value="F:hydrolase activity, acting on acid anhydrides, in phosphorus-containing anhydrides"/>
    <property type="evidence" value="ECO:0007669"/>
    <property type="project" value="InterPro"/>
</dbReference>
<evidence type="ECO:0000256" key="3">
    <source>
        <dbReference type="ARBA" id="ARBA00022801"/>
    </source>
</evidence>
<reference evidence="9 10" key="1">
    <citation type="submission" date="2020-08" db="EMBL/GenBank/DDBJ databases">
        <title>Genomic Encyclopedia of Type Strains, Phase IV (KMG-IV): sequencing the most valuable type-strain genomes for metagenomic binning, comparative biology and taxonomic classification.</title>
        <authorList>
            <person name="Goeker M."/>
        </authorList>
    </citation>
    <scope>NUCLEOTIDE SEQUENCE [LARGE SCALE GENOMIC DNA]</scope>
    <source>
        <strain evidence="9 10">DSM 26723</strain>
    </source>
</reference>
<evidence type="ECO:0000256" key="5">
    <source>
        <dbReference type="ARBA" id="ARBA00038058"/>
    </source>
</evidence>
<evidence type="ECO:0000256" key="6">
    <source>
        <dbReference type="ARBA" id="ARBA00044969"/>
    </source>
</evidence>
<dbReference type="Pfam" id="PF00270">
    <property type="entry name" value="DEAD"/>
    <property type="match status" value="1"/>
</dbReference>
<feature type="domain" description="Helicase ATP-binding" evidence="8">
    <location>
        <begin position="13"/>
        <end position="300"/>
    </location>
</feature>
<dbReference type="GO" id="GO:0003676">
    <property type="term" value="F:nucleic acid binding"/>
    <property type="evidence" value="ECO:0007669"/>
    <property type="project" value="InterPro"/>
</dbReference>
<evidence type="ECO:0000313" key="9">
    <source>
        <dbReference type="EMBL" id="MBB6091716.1"/>
    </source>
</evidence>
<dbReference type="GO" id="GO:0006281">
    <property type="term" value="P:DNA repair"/>
    <property type="evidence" value="ECO:0007669"/>
    <property type="project" value="TreeGrafter"/>
</dbReference>
<protein>
    <recommendedName>
        <fullName evidence="6">DNA 5'-3' helicase</fullName>
        <ecNumber evidence="6">5.6.2.3</ecNumber>
    </recommendedName>
</protein>
<dbReference type="InterPro" id="IPR045028">
    <property type="entry name" value="DinG/Rad3-like"/>
</dbReference>
<evidence type="ECO:0000256" key="2">
    <source>
        <dbReference type="ARBA" id="ARBA00022741"/>
    </source>
</evidence>
<sequence length="657" mass="72023">MQDWDEIFGPEGPLARTVPGFTTRPEQIAMAQEVARALHVSGRLIVEAGTGTGKTFAYLVPVLLSGKRVIVSTGTRTLQDQLFRRDLPTVANAMGRPVRVALLKGRANYLCLHRLDLAEQQAVSRGLRREVAMALPHVREWARITRQGDIAELARFSESEPVWPWVTSTRDNCLGPECPVFDRCHVMKARREAQAADVVVVNHHLLMADLVLKEEGFGDLLPGADAIVIDEAHQLPEVATAFLGFAISGRQLQALARDLAVELVASAAQTDVANTFAQTLDRRVIDLEDALGSAQERVESAKWTGSIVESLESLQFSLADLGKALATSDQPGLASVRRRAIELQTRLGLLLEHGDEAETASVRWAQVTRHGVSFHYVPVDVAEQLGELIRGHSNAWICTSATLAVGDDFEHFTRRIGIEEPTTARFGSPFDFEKQSLLYLPPGLDAPASSRHTRQVVEAALPVLEASGGRAFLLFTSHRALREAAETLLQRLGPKPPYPVLVQGDAPREVLLNRFRDYGNAVLLGTSSFWEGVDVKGAALSVVVIDKLPFAVPDDPVLKARLTAIERRGGNSFFEEQVPQAVIALKQGVGRLIRDADDFGVIMLCDQRLKSKPYGRIFLRSLPPMPLTSKLEVVTEFLRSRLAAIGLVPEFVREGSS</sequence>
<dbReference type="InterPro" id="IPR011545">
    <property type="entry name" value="DEAD/DEAH_box_helicase_dom"/>
</dbReference>
<keyword evidence="9" id="KW-0347">Helicase</keyword>
<comment type="catalytic activity">
    <reaction evidence="7">
        <text>ATP + H2O = ADP + phosphate + H(+)</text>
        <dbReference type="Rhea" id="RHEA:13065"/>
        <dbReference type="ChEBI" id="CHEBI:15377"/>
        <dbReference type="ChEBI" id="CHEBI:15378"/>
        <dbReference type="ChEBI" id="CHEBI:30616"/>
        <dbReference type="ChEBI" id="CHEBI:43474"/>
        <dbReference type="ChEBI" id="CHEBI:456216"/>
        <dbReference type="EC" id="5.6.2.3"/>
    </reaction>
</comment>
<dbReference type="RefSeq" id="WP_184329499.1">
    <property type="nucleotide sequence ID" value="NZ_JACHHZ010000001.1"/>
</dbReference>
<accession>A0A841HG18</accession>
<keyword evidence="2" id="KW-0547">Nucleotide-binding</keyword>
<dbReference type="InterPro" id="IPR027417">
    <property type="entry name" value="P-loop_NTPase"/>
</dbReference>
<keyword evidence="4" id="KW-0067">ATP-binding</keyword>
<evidence type="ECO:0000256" key="7">
    <source>
        <dbReference type="ARBA" id="ARBA00048954"/>
    </source>
</evidence>
<evidence type="ECO:0000256" key="1">
    <source>
        <dbReference type="ARBA" id="ARBA00001966"/>
    </source>
</evidence>
<comment type="caution">
    <text evidence="9">The sequence shown here is derived from an EMBL/GenBank/DDBJ whole genome shotgun (WGS) entry which is preliminary data.</text>
</comment>
<dbReference type="InterPro" id="IPR014001">
    <property type="entry name" value="Helicase_ATP-bd"/>
</dbReference>
<dbReference type="SMART" id="SM00491">
    <property type="entry name" value="HELICc2"/>
    <property type="match status" value="1"/>
</dbReference>
<comment type="similarity">
    <text evidence="5">Belongs to the helicase family. DinG subfamily.</text>
</comment>
<dbReference type="Gene3D" id="3.40.50.300">
    <property type="entry name" value="P-loop containing nucleotide triphosphate hydrolases"/>
    <property type="match status" value="2"/>
</dbReference>
<keyword evidence="10" id="KW-1185">Reference proteome</keyword>
<dbReference type="InterPro" id="IPR006555">
    <property type="entry name" value="ATP-dep_Helicase_C"/>
</dbReference>
<dbReference type="GO" id="GO:0043139">
    <property type="term" value="F:5'-3' DNA helicase activity"/>
    <property type="evidence" value="ECO:0007669"/>
    <property type="project" value="UniProtKB-EC"/>
</dbReference>
<evidence type="ECO:0000313" key="10">
    <source>
        <dbReference type="Proteomes" id="UP000588068"/>
    </source>
</evidence>
<proteinExistence type="inferred from homology"/>
<dbReference type="InterPro" id="IPR014013">
    <property type="entry name" value="Helic_SF1/SF2_ATP-bd_DinG/Rad3"/>
</dbReference>
<dbReference type="GO" id="GO:0005524">
    <property type="term" value="F:ATP binding"/>
    <property type="evidence" value="ECO:0007669"/>
    <property type="project" value="UniProtKB-KW"/>
</dbReference>
<name>A0A841HG18_9GAMM</name>
<dbReference type="Pfam" id="PF13307">
    <property type="entry name" value="Helicase_C_2"/>
    <property type="match status" value="1"/>
</dbReference>
<dbReference type="PANTHER" id="PTHR11472">
    <property type="entry name" value="DNA REPAIR DEAD HELICASE RAD3/XP-D SUBFAMILY MEMBER"/>
    <property type="match status" value="1"/>
</dbReference>
<dbReference type="SMART" id="SM00487">
    <property type="entry name" value="DEXDc"/>
    <property type="match status" value="1"/>
</dbReference>
<comment type="cofactor">
    <cofactor evidence="1">
        <name>[4Fe-4S] cluster</name>
        <dbReference type="ChEBI" id="CHEBI:49883"/>
    </cofactor>
</comment>
<dbReference type="EMBL" id="JACHHZ010000001">
    <property type="protein sequence ID" value="MBB6091716.1"/>
    <property type="molecule type" value="Genomic_DNA"/>
</dbReference>
<gene>
    <name evidence="9" type="ORF">HNQ60_000562</name>
</gene>
<evidence type="ECO:0000259" key="8">
    <source>
        <dbReference type="PROSITE" id="PS51193"/>
    </source>
</evidence>
<dbReference type="Proteomes" id="UP000588068">
    <property type="component" value="Unassembled WGS sequence"/>
</dbReference>
<dbReference type="SUPFAM" id="SSF52540">
    <property type="entry name" value="P-loop containing nucleoside triphosphate hydrolases"/>
    <property type="match status" value="2"/>
</dbReference>